<keyword evidence="4" id="KW-0479">Metal-binding</keyword>
<evidence type="ECO:0000256" key="3">
    <source>
        <dbReference type="ARBA" id="ARBA00022679"/>
    </source>
</evidence>
<evidence type="ECO:0000256" key="2">
    <source>
        <dbReference type="ARBA" id="ARBA00012251"/>
    </source>
</evidence>
<gene>
    <name evidence="12" type="primary">RNF19A</name>
    <name evidence="12" type="ORF">BLAG_LOCUS9638</name>
</gene>
<evidence type="ECO:0000313" key="13">
    <source>
        <dbReference type="Proteomes" id="UP000838412"/>
    </source>
</evidence>
<keyword evidence="3" id="KW-0808">Transferase</keyword>
<keyword evidence="10" id="KW-1133">Transmembrane helix</keyword>
<evidence type="ECO:0000256" key="9">
    <source>
        <dbReference type="SAM" id="MobiDB-lite"/>
    </source>
</evidence>
<dbReference type="SUPFAM" id="SSF57850">
    <property type="entry name" value="RING/U-box"/>
    <property type="match status" value="3"/>
</dbReference>
<evidence type="ECO:0000256" key="10">
    <source>
        <dbReference type="SAM" id="Phobius"/>
    </source>
</evidence>
<keyword evidence="13" id="KW-1185">Reference proteome</keyword>
<dbReference type="EMBL" id="OV696701">
    <property type="protein sequence ID" value="CAH1248251.1"/>
    <property type="molecule type" value="Genomic_DNA"/>
</dbReference>
<proteinExistence type="predicted"/>
<dbReference type="InterPro" id="IPR031127">
    <property type="entry name" value="E3_UB_ligase_RBR"/>
</dbReference>
<dbReference type="GO" id="GO:0016567">
    <property type="term" value="P:protein ubiquitination"/>
    <property type="evidence" value="ECO:0007669"/>
    <property type="project" value="InterPro"/>
</dbReference>
<keyword evidence="8" id="KW-0862">Zinc</keyword>
<dbReference type="Gene3D" id="3.30.40.10">
    <property type="entry name" value="Zinc/RING finger domain, C3HC4 (zinc finger)"/>
    <property type="match status" value="1"/>
</dbReference>
<sequence>MPDEKVFNMAESSLAGQGEPHTSEGQQQNGNEDDEDFIFAIAVDLFDMDVELGTTKDTEDLTGTLQEPRRASVADLADGESAMPRCVSGSSDSLDDDGISWGRLDLFADDDQPDASVNRPPPRDGKIQLTPEHRLLLENLLRRRRARNGPNFEVNSVLDPDETASNETLEEELDEEQIQQFAEIVDDPEFMNFIELDRDDFENQSTPRLSASLVGEFTVTECGVCLETQALHRRPCCNFPVCDACLKQYFTTQVLQAIVKLYCCSSECQSTVSREEITFRLDEDARLKFQRYLLEANREPHVKTCPRCSEPMTVDKHLAAKKKDWPPEEAMVECSECNMVWCFPCHAPWHEGVNCRLYQKGDKLLKVWAKEECQGQVNAQRCPKCKIYIQRTSGCDHMTCTRCKTEFCYRCGDRFRDIRFMGNHYTKLSVFGCKYLYKAEKPVQRKMIRGAVLGGQLVAAPVLAGLAVGAGSLLVGVGTFVLPVYGGYRLIKKYKAVQAQKKRRRFQRQLRSQGVLEIVHPHLERRGSDPYARFLNNQIQPVGRAATIL</sequence>
<keyword evidence="10" id="KW-0472">Membrane</keyword>
<keyword evidence="5" id="KW-0677">Repeat</keyword>
<name>A0A8J9Z6K3_BRALA</name>
<feature type="region of interest" description="Disordered" evidence="9">
    <location>
        <begin position="58"/>
        <end position="94"/>
    </location>
</feature>
<evidence type="ECO:0000256" key="4">
    <source>
        <dbReference type="ARBA" id="ARBA00022723"/>
    </source>
</evidence>
<dbReference type="InterPro" id="IPR047552">
    <property type="entry name" value="Rcat_RBR_RNF217"/>
</dbReference>
<protein>
    <recommendedName>
        <fullName evidence="2">RBR-type E3 ubiquitin transferase</fullName>
        <ecNumber evidence="2">2.3.2.31</ecNumber>
    </recommendedName>
</protein>
<evidence type="ECO:0000256" key="5">
    <source>
        <dbReference type="ARBA" id="ARBA00022737"/>
    </source>
</evidence>
<feature type="transmembrane region" description="Helical" evidence="10">
    <location>
        <begin position="462"/>
        <end position="485"/>
    </location>
</feature>
<dbReference type="InterPro" id="IPR044066">
    <property type="entry name" value="TRIAD_supradom"/>
</dbReference>
<dbReference type="AlphaFoldDB" id="A0A8J9Z6K3"/>
<keyword evidence="10" id="KW-0812">Transmembrane</keyword>
<evidence type="ECO:0000259" key="11">
    <source>
        <dbReference type="PROSITE" id="PS51873"/>
    </source>
</evidence>
<evidence type="ECO:0000256" key="6">
    <source>
        <dbReference type="ARBA" id="ARBA00022771"/>
    </source>
</evidence>
<evidence type="ECO:0000256" key="7">
    <source>
        <dbReference type="ARBA" id="ARBA00022786"/>
    </source>
</evidence>
<dbReference type="CDD" id="cd20350">
    <property type="entry name" value="Rcat_RBR_RNF217"/>
    <property type="match status" value="1"/>
</dbReference>
<dbReference type="PANTHER" id="PTHR11685">
    <property type="entry name" value="RBR FAMILY RING FINGER AND IBR DOMAIN-CONTAINING"/>
    <property type="match status" value="1"/>
</dbReference>
<dbReference type="GO" id="GO:0061630">
    <property type="term" value="F:ubiquitin protein ligase activity"/>
    <property type="evidence" value="ECO:0007669"/>
    <property type="project" value="UniProtKB-EC"/>
</dbReference>
<evidence type="ECO:0000313" key="12">
    <source>
        <dbReference type="EMBL" id="CAH1248251.1"/>
    </source>
</evidence>
<dbReference type="InterPro" id="IPR002867">
    <property type="entry name" value="IBR_dom"/>
</dbReference>
<evidence type="ECO:0000256" key="1">
    <source>
        <dbReference type="ARBA" id="ARBA00001798"/>
    </source>
</evidence>
<comment type="catalytic activity">
    <reaction evidence="1">
        <text>[E2 ubiquitin-conjugating enzyme]-S-ubiquitinyl-L-cysteine + [acceptor protein]-L-lysine = [E2 ubiquitin-conjugating enzyme]-L-cysteine + [acceptor protein]-N(6)-ubiquitinyl-L-lysine.</text>
        <dbReference type="EC" id="2.3.2.31"/>
    </reaction>
</comment>
<dbReference type="CDD" id="cd20342">
    <property type="entry name" value="BRcat_RBR_RNF217"/>
    <property type="match status" value="1"/>
</dbReference>
<dbReference type="Gene3D" id="1.20.120.1750">
    <property type="match status" value="1"/>
</dbReference>
<dbReference type="EC" id="2.3.2.31" evidence="2"/>
<dbReference type="InterPro" id="IPR013083">
    <property type="entry name" value="Znf_RING/FYVE/PHD"/>
</dbReference>
<keyword evidence="7" id="KW-0833">Ubl conjugation pathway</keyword>
<reference evidence="12" key="1">
    <citation type="submission" date="2022-01" db="EMBL/GenBank/DDBJ databases">
        <authorList>
            <person name="Braso-Vives M."/>
        </authorList>
    </citation>
    <scope>NUCLEOTIDE SEQUENCE</scope>
</reference>
<evidence type="ECO:0000256" key="8">
    <source>
        <dbReference type="ARBA" id="ARBA00022833"/>
    </source>
</evidence>
<dbReference type="Pfam" id="PF01485">
    <property type="entry name" value="IBR"/>
    <property type="match status" value="1"/>
</dbReference>
<dbReference type="OrthoDB" id="10009520at2759"/>
<dbReference type="Proteomes" id="UP000838412">
    <property type="component" value="Chromosome 16"/>
</dbReference>
<organism evidence="12 13">
    <name type="scientific">Branchiostoma lanceolatum</name>
    <name type="common">Common lancelet</name>
    <name type="synonym">Amphioxus lanceolatum</name>
    <dbReference type="NCBI Taxonomy" id="7740"/>
    <lineage>
        <taxon>Eukaryota</taxon>
        <taxon>Metazoa</taxon>
        <taxon>Chordata</taxon>
        <taxon>Cephalochordata</taxon>
        <taxon>Leptocardii</taxon>
        <taxon>Amphioxiformes</taxon>
        <taxon>Branchiostomatidae</taxon>
        <taxon>Branchiostoma</taxon>
    </lineage>
</organism>
<dbReference type="InterPro" id="IPR047551">
    <property type="entry name" value="BRcat_RBR_RNF217"/>
</dbReference>
<feature type="domain" description="RING-type" evidence="11">
    <location>
        <begin position="218"/>
        <end position="437"/>
    </location>
</feature>
<accession>A0A8J9Z6K3</accession>
<keyword evidence="6" id="KW-0863">Zinc-finger</keyword>
<dbReference type="PROSITE" id="PS51873">
    <property type="entry name" value="TRIAD"/>
    <property type="match status" value="1"/>
</dbReference>
<dbReference type="Pfam" id="PF22191">
    <property type="entry name" value="IBR_1"/>
    <property type="match status" value="1"/>
</dbReference>
<feature type="region of interest" description="Disordered" evidence="9">
    <location>
        <begin position="1"/>
        <end position="35"/>
    </location>
</feature>
<dbReference type="SMART" id="SM00647">
    <property type="entry name" value="IBR"/>
    <property type="match status" value="1"/>
</dbReference>
<dbReference type="GO" id="GO:0008270">
    <property type="term" value="F:zinc ion binding"/>
    <property type="evidence" value="ECO:0007669"/>
    <property type="project" value="UniProtKB-KW"/>
</dbReference>